<reference evidence="2" key="2">
    <citation type="submission" date="2015-06" db="EMBL/GenBank/DDBJ databases">
        <title>Environmentally co-occuring mercury resistance plasmids are genetically and phenotypically diverse and confer variable context-dependent fitness effects.</title>
        <authorList>
            <person name="Hall J.P.J."/>
            <person name="Harrison E."/>
            <person name="Lilley A.K."/>
            <person name="Paterson S."/>
            <person name="Spiers A.J."/>
            <person name="Brockhurst M.A."/>
        </authorList>
    </citation>
    <scope>NUCLEOTIDE SEQUENCE [LARGE SCALE GENOMIC DNA]</scope>
    <source>
        <strain evidence="2">SBW25</strain>
        <plasmid evidence="2">pQBR57</plasmid>
    </source>
</reference>
<keyword evidence="1" id="KW-0732">Signal</keyword>
<evidence type="ECO:0000313" key="2">
    <source>
        <dbReference type="EMBL" id="CEK42308.1"/>
    </source>
</evidence>
<keyword evidence="2" id="KW-0614">Plasmid</keyword>
<evidence type="ECO:0000256" key="1">
    <source>
        <dbReference type="SAM" id="SignalP"/>
    </source>
</evidence>
<dbReference type="RefSeq" id="WP_192963469.1">
    <property type="nucleotide sequence ID" value="NZ_LN713926.1"/>
</dbReference>
<dbReference type="AlphaFoldDB" id="A0A0G4E5K7"/>
<name>A0A0G4E5K7_PSEFS</name>
<sequence length="85" mass="9003">MTCSKFLMIAALTVAGTLAGCSGITPVRQAPVASASQPVLTVPVYIVPNCQMLAGKQNCYWMEPRGYKPTEPTKTSTKQVDGIAL</sequence>
<accession>A0A0G4E5K7</accession>
<geneLocation type="plasmid" evidence="2">
    <name>pQBR57</name>
</geneLocation>
<protein>
    <recommendedName>
        <fullName evidence="3">Lipoprotein</fullName>
    </recommendedName>
</protein>
<organism evidence="2">
    <name type="scientific">Pseudomonas fluorescens (strain SBW25)</name>
    <dbReference type="NCBI Taxonomy" id="216595"/>
    <lineage>
        <taxon>Bacteria</taxon>
        <taxon>Pseudomonadati</taxon>
        <taxon>Pseudomonadota</taxon>
        <taxon>Gammaproteobacteria</taxon>
        <taxon>Pseudomonadales</taxon>
        <taxon>Pseudomonadaceae</taxon>
        <taxon>Pseudomonas</taxon>
    </lineage>
</organism>
<dbReference type="EMBL" id="LN713926">
    <property type="protein sequence ID" value="CEK42308.1"/>
    <property type="molecule type" value="Genomic_DNA"/>
</dbReference>
<feature type="chain" id="PRO_5005186814" description="Lipoprotein" evidence="1">
    <location>
        <begin position="20"/>
        <end position="85"/>
    </location>
</feature>
<proteinExistence type="predicted"/>
<evidence type="ECO:0008006" key="3">
    <source>
        <dbReference type="Google" id="ProtNLM"/>
    </source>
</evidence>
<gene>
    <name evidence="2" type="ORF">PQBR57_0355</name>
</gene>
<dbReference type="PROSITE" id="PS51257">
    <property type="entry name" value="PROKAR_LIPOPROTEIN"/>
    <property type="match status" value="1"/>
</dbReference>
<feature type="signal peptide" evidence="1">
    <location>
        <begin position="1"/>
        <end position="19"/>
    </location>
</feature>
<reference evidence="2" key="1">
    <citation type="submission" date="2014-12" db="EMBL/GenBank/DDBJ databases">
        <authorList>
            <person name="Hall J."/>
        </authorList>
    </citation>
    <scope>NUCLEOTIDE SEQUENCE [LARGE SCALE GENOMIC DNA]</scope>
    <source>
        <strain evidence="2">SBW25</strain>
        <plasmid evidence="2">pQBR57</plasmid>
    </source>
</reference>